<name>A0ABQ4RTD1_9HYPH</name>
<protein>
    <submittedName>
        <fullName evidence="2">Uncharacterized protein</fullName>
    </submittedName>
</protein>
<dbReference type="EMBL" id="BPQP01000001">
    <property type="protein sequence ID" value="GJD92928.1"/>
    <property type="molecule type" value="Genomic_DNA"/>
</dbReference>
<organism evidence="2 3">
    <name type="scientific">Methylobacterium iners</name>
    <dbReference type="NCBI Taxonomy" id="418707"/>
    <lineage>
        <taxon>Bacteria</taxon>
        <taxon>Pseudomonadati</taxon>
        <taxon>Pseudomonadota</taxon>
        <taxon>Alphaproteobacteria</taxon>
        <taxon>Hyphomicrobiales</taxon>
        <taxon>Methylobacteriaceae</taxon>
        <taxon>Methylobacterium</taxon>
    </lineage>
</organism>
<proteinExistence type="predicted"/>
<comment type="caution">
    <text evidence="2">The sequence shown here is derived from an EMBL/GenBank/DDBJ whole genome shotgun (WGS) entry which is preliminary data.</text>
</comment>
<reference evidence="2" key="2">
    <citation type="submission" date="2021-08" db="EMBL/GenBank/DDBJ databases">
        <authorList>
            <person name="Tani A."/>
            <person name="Ola A."/>
            <person name="Ogura Y."/>
            <person name="Katsura K."/>
            <person name="Hayashi T."/>
        </authorList>
    </citation>
    <scope>NUCLEOTIDE SEQUENCE</scope>
    <source>
        <strain evidence="2">DSM 19015</strain>
    </source>
</reference>
<feature type="compositionally biased region" description="Low complexity" evidence="1">
    <location>
        <begin position="42"/>
        <end position="54"/>
    </location>
</feature>
<keyword evidence="3" id="KW-1185">Reference proteome</keyword>
<sequence>MTTEAPAGAPAEEIVTPPAGAPEAPVVVSEVTPPAGTPPAAAPGAAETGSTPAAPKDPGKTLAADGGTADDPAKAGDAKWPDDWRETLANGDEALLKQLKRYTSPANFAKAGHEAQLRIRAGEAKAPLPKDATPEQLEAFRKENGIPEKPEGYEPKPSNGYVFGEADKPALDSFKAHAHAHNWTPEQFNVAADWYAQEQERMVAAQAEQDAGFKQEADDQLRADWGPDYRRNLSTVQNFLATAPDGLADRLLGGRLADGRRAGDDPAMLQWLARTARELNPLATVVPAGVTDQGKAVADELGELKKMMADQRSAYWKGPDSVKNQARYRELIGAQRQAAKRG</sequence>
<dbReference type="Proteomes" id="UP001055125">
    <property type="component" value="Unassembled WGS sequence"/>
</dbReference>
<evidence type="ECO:0000313" key="2">
    <source>
        <dbReference type="EMBL" id="GJD92928.1"/>
    </source>
</evidence>
<accession>A0ABQ4RTD1</accession>
<evidence type="ECO:0000313" key="3">
    <source>
        <dbReference type="Proteomes" id="UP001055125"/>
    </source>
</evidence>
<feature type="compositionally biased region" description="Basic and acidic residues" evidence="1">
    <location>
        <begin position="141"/>
        <end position="154"/>
    </location>
</feature>
<gene>
    <name evidence="2" type="ORF">OCOJLMKI_0111</name>
</gene>
<feature type="region of interest" description="Disordered" evidence="1">
    <location>
        <begin position="1"/>
        <end position="84"/>
    </location>
</feature>
<feature type="compositionally biased region" description="Low complexity" evidence="1">
    <location>
        <begin position="1"/>
        <end position="34"/>
    </location>
</feature>
<feature type="region of interest" description="Disordered" evidence="1">
    <location>
        <begin position="141"/>
        <end position="165"/>
    </location>
</feature>
<dbReference type="RefSeq" id="WP_238242050.1">
    <property type="nucleotide sequence ID" value="NZ_BPQP01000001.1"/>
</dbReference>
<feature type="compositionally biased region" description="Basic and acidic residues" evidence="1">
    <location>
        <begin position="71"/>
        <end position="84"/>
    </location>
</feature>
<evidence type="ECO:0000256" key="1">
    <source>
        <dbReference type="SAM" id="MobiDB-lite"/>
    </source>
</evidence>
<reference evidence="2" key="1">
    <citation type="journal article" date="2021" name="Front. Microbiol.">
        <title>Comprehensive Comparative Genomics and Phenotyping of Methylobacterium Species.</title>
        <authorList>
            <person name="Alessa O."/>
            <person name="Ogura Y."/>
            <person name="Fujitani Y."/>
            <person name="Takami H."/>
            <person name="Hayashi T."/>
            <person name="Sahin N."/>
            <person name="Tani A."/>
        </authorList>
    </citation>
    <scope>NUCLEOTIDE SEQUENCE</scope>
    <source>
        <strain evidence="2">DSM 19015</strain>
    </source>
</reference>